<sequence length="31" mass="3555">MQSTLLELLFAPIIVGVIVSLFTYWLNNDDE</sequence>
<keyword evidence="1" id="KW-1133">Transmembrane helix</keyword>
<proteinExistence type="predicted"/>
<keyword evidence="1" id="KW-0812">Transmembrane</keyword>
<dbReference type="EMBL" id="JADGLW010000002">
    <property type="protein sequence ID" value="MBF0753442.1"/>
    <property type="molecule type" value="Genomic_DNA"/>
</dbReference>
<organism evidence="2 3">
    <name type="scientific">Jeotgalicoccus nanhaiensis</name>
    <dbReference type="NCBI Taxonomy" id="568603"/>
    <lineage>
        <taxon>Bacteria</taxon>
        <taxon>Bacillati</taxon>
        <taxon>Bacillota</taxon>
        <taxon>Bacilli</taxon>
        <taxon>Bacillales</taxon>
        <taxon>Staphylococcaceae</taxon>
        <taxon>Jeotgalicoccus</taxon>
    </lineage>
</organism>
<comment type="caution">
    <text evidence="2">The sequence shown here is derived from an EMBL/GenBank/DDBJ whole genome shotgun (WGS) entry which is preliminary data.</text>
</comment>
<accession>A0ABR9XX13</accession>
<evidence type="ECO:0000256" key="1">
    <source>
        <dbReference type="SAM" id="Phobius"/>
    </source>
</evidence>
<keyword evidence="1" id="KW-0472">Membrane</keyword>
<dbReference type="NCBIfam" id="NF033608">
    <property type="entry name" value="type_I_tox_Fst"/>
    <property type="match status" value="1"/>
</dbReference>
<dbReference type="Proteomes" id="UP000647980">
    <property type="component" value="Unassembled WGS sequence"/>
</dbReference>
<evidence type="ECO:0000313" key="3">
    <source>
        <dbReference type="Proteomes" id="UP000647980"/>
    </source>
</evidence>
<name>A0ABR9XX13_9STAP</name>
<dbReference type="RefSeq" id="WP_135096938.1">
    <property type="nucleotide sequence ID" value="NZ_JADGLW010000002.1"/>
</dbReference>
<reference evidence="2 3" key="1">
    <citation type="submission" date="2020-10" db="EMBL/GenBank/DDBJ databases">
        <title>Mouse Oral microbiota.</title>
        <authorList>
            <person name="Joseph S."/>
            <person name="Aduse-Opoku J."/>
        </authorList>
    </citation>
    <scope>NUCLEOTIDE SEQUENCE [LARGE SCALE GENOMIC DNA]</scope>
    <source>
        <strain evidence="2 3">19428wE5_W307</strain>
    </source>
</reference>
<evidence type="ECO:0000313" key="2">
    <source>
        <dbReference type="EMBL" id="MBF0753442.1"/>
    </source>
</evidence>
<keyword evidence="3" id="KW-1185">Reference proteome</keyword>
<gene>
    <name evidence="2" type="ORF">IR135_04090</name>
</gene>
<protein>
    <submittedName>
        <fullName evidence="2">Type I toxin-antitoxin system Fst family toxin</fullName>
    </submittedName>
</protein>
<feature type="transmembrane region" description="Helical" evidence="1">
    <location>
        <begin position="5"/>
        <end position="26"/>
    </location>
</feature>